<keyword evidence="2 8" id="KW-0812">Transmembrane</keyword>
<feature type="domain" description="G-protein coupled receptors family 1 profile" evidence="9">
    <location>
        <begin position="1"/>
        <end position="183"/>
    </location>
</feature>
<feature type="transmembrane region" description="Helical" evidence="8">
    <location>
        <begin position="122"/>
        <end position="147"/>
    </location>
</feature>
<evidence type="ECO:0000256" key="4">
    <source>
        <dbReference type="ARBA" id="ARBA00023040"/>
    </source>
</evidence>
<dbReference type="GeneID" id="101862317"/>
<evidence type="ECO:0000256" key="8">
    <source>
        <dbReference type="SAM" id="Phobius"/>
    </source>
</evidence>
<evidence type="ECO:0000313" key="11">
    <source>
        <dbReference type="RefSeq" id="XP_035829391.1"/>
    </source>
</evidence>
<dbReference type="RefSeq" id="XP_035829391.1">
    <property type="nucleotide sequence ID" value="XM_035973498.1"/>
</dbReference>
<dbReference type="Proteomes" id="UP000694888">
    <property type="component" value="Unplaced"/>
</dbReference>
<evidence type="ECO:0000256" key="3">
    <source>
        <dbReference type="ARBA" id="ARBA00022989"/>
    </source>
</evidence>
<sequence>MKIKFIFTTRRTSCALILIYVLIIVCDVPKYTVILLVWKHSPVDNSTTLGLEFTRRKERVFSAMFFLNNFLPSTAFVVTSVCTVVLVATLNKVSKWRQSSAGIAKNEPGNNVMSSKDRRVSVMMVLVSAVFIVCYLPGLVLFTWMSLDQDVRMEGRKSHIFLFMTGVWTTMTAINASANIFIYFTMSTNFRRVFFQMIVRRQISF</sequence>
<evidence type="ECO:0000259" key="9">
    <source>
        <dbReference type="PROSITE" id="PS50262"/>
    </source>
</evidence>
<dbReference type="Pfam" id="PF10324">
    <property type="entry name" value="7TM_GPCR_Srw"/>
    <property type="match status" value="1"/>
</dbReference>
<evidence type="ECO:0000313" key="10">
    <source>
        <dbReference type="Proteomes" id="UP000694888"/>
    </source>
</evidence>
<dbReference type="PANTHER" id="PTHR24243:SF233">
    <property type="entry name" value="THYROTROPIN-RELEASING HORMONE RECEPTOR"/>
    <property type="match status" value="1"/>
</dbReference>
<name>A0ABM1W3Z8_APLCA</name>
<evidence type="ECO:0000256" key="1">
    <source>
        <dbReference type="ARBA" id="ARBA00004141"/>
    </source>
</evidence>
<keyword evidence="6" id="KW-0675">Receptor</keyword>
<evidence type="ECO:0000256" key="7">
    <source>
        <dbReference type="ARBA" id="ARBA00023224"/>
    </source>
</evidence>
<dbReference type="PANTHER" id="PTHR24243">
    <property type="entry name" value="G-PROTEIN COUPLED RECEPTOR"/>
    <property type="match status" value="1"/>
</dbReference>
<evidence type="ECO:0000256" key="2">
    <source>
        <dbReference type="ARBA" id="ARBA00022692"/>
    </source>
</evidence>
<feature type="transmembrane region" description="Helical" evidence="8">
    <location>
        <begin position="12"/>
        <end position="38"/>
    </location>
</feature>
<keyword evidence="10" id="KW-1185">Reference proteome</keyword>
<evidence type="ECO:0000256" key="6">
    <source>
        <dbReference type="ARBA" id="ARBA00023170"/>
    </source>
</evidence>
<proteinExistence type="predicted"/>
<protein>
    <submittedName>
        <fullName evidence="11">Uncharacterized protein LOC101862317</fullName>
    </submittedName>
</protein>
<keyword evidence="7" id="KW-0807">Transducer</keyword>
<keyword evidence="5 8" id="KW-0472">Membrane</keyword>
<dbReference type="InterPro" id="IPR017452">
    <property type="entry name" value="GPCR_Rhodpsn_7TM"/>
</dbReference>
<keyword evidence="4" id="KW-0297">G-protein coupled receptor</keyword>
<keyword evidence="3 8" id="KW-1133">Transmembrane helix</keyword>
<gene>
    <name evidence="11" type="primary">LOC101862317</name>
</gene>
<dbReference type="SUPFAM" id="SSF81321">
    <property type="entry name" value="Family A G protein-coupled receptor-like"/>
    <property type="match status" value="1"/>
</dbReference>
<dbReference type="Gene3D" id="1.20.1070.10">
    <property type="entry name" value="Rhodopsin 7-helix transmembrane proteins"/>
    <property type="match status" value="1"/>
</dbReference>
<feature type="transmembrane region" description="Helical" evidence="8">
    <location>
        <begin position="70"/>
        <end position="90"/>
    </location>
</feature>
<reference evidence="11" key="1">
    <citation type="submission" date="2025-08" db="UniProtKB">
        <authorList>
            <consortium name="RefSeq"/>
        </authorList>
    </citation>
    <scope>IDENTIFICATION</scope>
</reference>
<evidence type="ECO:0000256" key="5">
    <source>
        <dbReference type="ARBA" id="ARBA00023136"/>
    </source>
</evidence>
<organism evidence="10 11">
    <name type="scientific">Aplysia californica</name>
    <name type="common">California sea hare</name>
    <dbReference type="NCBI Taxonomy" id="6500"/>
    <lineage>
        <taxon>Eukaryota</taxon>
        <taxon>Metazoa</taxon>
        <taxon>Spiralia</taxon>
        <taxon>Lophotrochozoa</taxon>
        <taxon>Mollusca</taxon>
        <taxon>Gastropoda</taxon>
        <taxon>Heterobranchia</taxon>
        <taxon>Euthyneura</taxon>
        <taxon>Tectipleura</taxon>
        <taxon>Aplysiida</taxon>
        <taxon>Aplysioidea</taxon>
        <taxon>Aplysiidae</taxon>
        <taxon>Aplysia</taxon>
    </lineage>
</organism>
<dbReference type="InterPro" id="IPR019427">
    <property type="entry name" value="7TM_GPCR_serpentine_rcpt_Srw"/>
</dbReference>
<comment type="subcellular location">
    <subcellularLocation>
        <location evidence="1">Membrane</location>
        <topology evidence="1">Multi-pass membrane protein</topology>
    </subcellularLocation>
</comment>
<dbReference type="PROSITE" id="PS50262">
    <property type="entry name" value="G_PROTEIN_RECEP_F1_2"/>
    <property type="match status" value="1"/>
</dbReference>
<feature type="transmembrane region" description="Helical" evidence="8">
    <location>
        <begin position="159"/>
        <end position="184"/>
    </location>
</feature>
<accession>A0ABM1W3Z8</accession>